<dbReference type="PROSITE" id="PS51208">
    <property type="entry name" value="AUTOTRANSPORTER"/>
    <property type="match status" value="1"/>
</dbReference>
<dbReference type="AlphaFoldDB" id="A0A0W8G7V9"/>
<dbReference type="NCBIfam" id="TIGR01414">
    <property type="entry name" value="autotrans_barl"/>
    <property type="match status" value="1"/>
</dbReference>
<dbReference type="InterPro" id="IPR006315">
    <property type="entry name" value="OM_autotransptr_brl_dom"/>
</dbReference>
<organism evidence="2">
    <name type="scientific">hydrocarbon metagenome</name>
    <dbReference type="NCBI Taxonomy" id="938273"/>
    <lineage>
        <taxon>unclassified sequences</taxon>
        <taxon>metagenomes</taxon>
        <taxon>ecological metagenomes</taxon>
    </lineage>
</organism>
<comment type="caution">
    <text evidence="2">The sequence shown here is derived from an EMBL/GenBank/DDBJ whole genome shotgun (WGS) entry which is preliminary data.</text>
</comment>
<dbReference type="SMART" id="SM00869">
    <property type="entry name" value="Autotransporter"/>
    <property type="match status" value="1"/>
</dbReference>
<dbReference type="Pfam" id="PF03797">
    <property type="entry name" value="Autotransporter"/>
    <property type="match status" value="1"/>
</dbReference>
<feature type="domain" description="Autotransporter" evidence="1">
    <location>
        <begin position="1"/>
        <end position="231"/>
    </location>
</feature>
<dbReference type="Gene3D" id="2.40.128.130">
    <property type="entry name" value="Autotransporter beta-domain"/>
    <property type="match status" value="1"/>
</dbReference>
<reference evidence="2" key="1">
    <citation type="journal article" date="2015" name="Proc. Natl. Acad. Sci. U.S.A.">
        <title>Networks of energetic and metabolic interactions define dynamics in microbial communities.</title>
        <authorList>
            <person name="Embree M."/>
            <person name="Liu J.K."/>
            <person name="Al-Bassam M.M."/>
            <person name="Zengler K."/>
        </authorList>
    </citation>
    <scope>NUCLEOTIDE SEQUENCE</scope>
</reference>
<name>A0A0W8G7V9_9ZZZZ</name>
<dbReference type="GO" id="GO:0019867">
    <property type="term" value="C:outer membrane"/>
    <property type="evidence" value="ECO:0007669"/>
    <property type="project" value="InterPro"/>
</dbReference>
<dbReference type="SUPFAM" id="SSF103515">
    <property type="entry name" value="Autotransporter"/>
    <property type="match status" value="1"/>
</dbReference>
<protein>
    <recommendedName>
        <fullName evidence="1">Autotransporter domain-containing protein</fullName>
    </recommendedName>
</protein>
<dbReference type="EMBL" id="LNQE01000135">
    <property type="protein sequence ID" value="KUG29074.1"/>
    <property type="molecule type" value="Genomic_DNA"/>
</dbReference>
<evidence type="ECO:0000313" key="2">
    <source>
        <dbReference type="EMBL" id="KUG29074.1"/>
    </source>
</evidence>
<dbReference type="InterPro" id="IPR036709">
    <property type="entry name" value="Autotransporte_beta_dom_sf"/>
</dbReference>
<gene>
    <name evidence="2" type="ORF">ASZ90_001046</name>
</gene>
<evidence type="ECO:0000259" key="1">
    <source>
        <dbReference type="PROSITE" id="PS51208"/>
    </source>
</evidence>
<dbReference type="InterPro" id="IPR005546">
    <property type="entry name" value="Autotransporte_beta"/>
</dbReference>
<sequence length="231" mass="24302">MGYVHSDLSFSDTAKSNGRSDTFLGGLYASYASGGFYADGLVQAGAAWNRLVRKIEFGSIATRPEGTYVSFLFGGSLTTGYDWTFGKFKAGPVATLDYGYVDTPGFAETGDAELGLTVQGFSGNSLKTGLGAKVSGTFTVGEKTAVSPDVSLRWGHEFLNDSQNIKARFNGSPISSFSAKTGNPARDSLLVDAGVSVGVSDSTKLYLRYSGQLFGQGSRSQAGAVGVRYEF</sequence>
<accession>A0A0W8G7V9</accession>
<proteinExistence type="predicted"/>